<dbReference type="InterPro" id="IPR006693">
    <property type="entry name" value="AB_hydrolase_lipase"/>
</dbReference>
<dbReference type="GO" id="GO:0016042">
    <property type="term" value="P:lipid catabolic process"/>
    <property type="evidence" value="ECO:0007669"/>
    <property type="project" value="UniProtKB-KW"/>
</dbReference>
<evidence type="ECO:0000256" key="7">
    <source>
        <dbReference type="SAM" id="SignalP"/>
    </source>
</evidence>
<dbReference type="SUPFAM" id="SSF53474">
    <property type="entry name" value="alpha/beta-Hydrolases"/>
    <property type="match status" value="1"/>
</dbReference>
<feature type="chain" id="PRO_5041935971" description="Partial AB-hydrolase lipase domain-containing protein" evidence="7">
    <location>
        <begin position="16"/>
        <end position="390"/>
    </location>
</feature>
<proteinExistence type="inferred from homology"/>
<evidence type="ECO:0000313" key="9">
    <source>
        <dbReference type="EMBL" id="CAI2370441.1"/>
    </source>
</evidence>
<keyword evidence="6" id="KW-0325">Glycoprotein</keyword>
<evidence type="ECO:0000259" key="8">
    <source>
        <dbReference type="Pfam" id="PF04083"/>
    </source>
</evidence>
<name>A0AAD1UMD2_EUPCR</name>
<dbReference type="Pfam" id="PF04083">
    <property type="entry name" value="Abhydro_lipase"/>
    <property type="match status" value="1"/>
</dbReference>
<gene>
    <name evidence="9" type="ORF">ECRASSUSDP1_LOCUS11754</name>
</gene>
<protein>
    <recommendedName>
        <fullName evidence="8">Partial AB-hydrolase lipase domain-containing protein</fullName>
    </recommendedName>
</protein>
<sequence>MKLLVLALIAVLVRSQGGSYWSMDVQQRAEELGFEYEEYRVTTQDGYILTLMRIPSGPNSPPSSKPPILMIHPVFDSGESYTRLGAAYSPAFYLADNGKDVWLYNVRGNTFSREHVSLDPASDDEYWDFTMDTIRFDHMACVEFILETTGYTNLPALAISFGGATLGIALALEPEFFEQRISVAIFVSPALNMANTQSLLFSKLGMYPQVLQTMRNIGINVCRDDNRALSQITYMLGTIFPGFSQFIMGILIDQPDQSLEDQDGVNILLARTQFGLGIKALQHLLQSVRLNDLTYFDYGPEENNQIYGADIPPEIPLGNINVPIALMFGEEDNVITGPDQDWMRERLDANVVFDHVYEEFSHMSFLIGNRIEDYLEDVIEVSEAFISSTD</sequence>
<dbReference type="InterPro" id="IPR029058">
    <property type="entry name" value="AB_hydrolase_fold"/>
</dbReference>
<feature type="domain" description="Partial AB-hydrolase lipase" evidence="8">
    <location>
        <begin position="25"/>
        <end position="82"/>
    </location>
</feature>
<evidence type="ECO:0000256" key="2">
    <source>
        <dbReference type="ARBA" id="ARBA00022729"/>
    </source>
</evidence>
<evidence type="ECO:0000256" key="1">
    <source>
        <dbReference type="ARBA" id="ARBA00010701"/>
    </source>
</evidence>
<evidence type="ECO:0000313" key="10">
    <source>
        <dbReference type="Proteomes" id="UP001295684"/>
    </source>
</evidence>
<dbReference type="Proteomes" id="UP001295684">
    <property type="component" value="Unassembled WGS sequence"/>
</dbReference>
<comment type="caution">
    <text evidence="9">The sequence shown here is derived from an EMBL/GenBank/DDBJ whole genome shotgun (WGS) entry which is preliminary data.</text>
</comment>
<keyword evidence="3" id="KW-0378">Hydrolase</keyword>
<feature type="signal peptide" evidence="7">
    <location>
        <begin position="1"/>
        <end position="15"/>
    </location>
</feature>
<dbReference type="PANTHER" id="PTHR11005">
    <property type="entry name" value="LYSOSOMAL ACID LIPASE-RELATED"/>
    <property type="match status" value="1"/>
</dbReference>
<dbReference type="Gene3D" id="3.40.50.1820">
    <property type="entry name" value="alpha/beta hydrolase"/>
    <property type="match status" value="1"/>
</dbReference>
<evidence type="ECO:0000256" key="5">
    <source>
        <dbReference type="ARBA" id="ARBA00023098"/>
    </source>
</evidence>
<keyword evidence="2 7" id="KW-0732">Signal</keyword>
<dbReference type="GO" id="GO:0016787">
    <property type="term" value="F:hydrolase activity"/>
    <property type="evidence" value="ECO:0007669"/>
    <property type="project" value="UniProtKB-KW"/>
</dbReference>
<keyword evidence="5" id="KW-0443">Lipid metabolism</keyword>
<dbReference type="FunFam" id="3.40.50.1820:FF:000057">
    <property type="entry name" value="Lipase"/>
    <property type="match status" value="1"/>
</dbReference>
<keyword evidence="4" id="KW-0442">Lipid degradation</keyword>
<evidence type="ECO:0000256" key="3">
    <source>
        <dbReference type="ARBA" id="ARBA00022801"/>
    </source>
</evidence>
<organism evidence="9 10">
    <name type="scientific">Euplotes crassus</name>
    <dbReference type="NCBI Taxonomy" id="5936"/>
    <lineage>
        <taxon>Eukaryota</taxon>
        <taxon>Sar</taxon>
        <taxon>Alveolata</taxon>
        <taxon>Ciliophora</taxon>
        <taxon>Intramacronucleata</taxon>
        <taxon>Spirotrichea</taxon>
        <taxon>Hypotrichia</taxon>
        <taxon>Euplotida</taxon>
        <taxon>Euplotidae</taxon>
        <taxon>Moneuplotes</taxon>
    </lineage>
</organism>
<evidence type="ECO:0000256" key="4">
    <source>
        <dbReference type="ARBA" id="ARBA00022963"/>
    </source>
</evidence>
<evidence type="ECO:0000256" key="6">
    <source>
        <dbReference type="ARBA" id="ARBA00023180"/>
    </source>
</evidence>
<reference evidence="9" key="1">
    <citation type="submission" date="2023-07" db="EMBL/GenBank/DDBJ databases">
        <authorList>
            <consortium name="AG Swart"/>
            <person name="Singh M."/>
            <person name="Singh A."/>
            <person name="Seah K."/>
            <person name="Emmerich C."/>
        </authorList>
    </citation>
    <scope>NUCLEOTIDE SEQUENCE</scope>
    <source>
        <strain evidence="9">DP1</strain>
    </source>
</reference>
<dbReference type="EMBL" id="CAMPGE010011621">
    <property type="protein sequence ID" value="CAI2370441.1"/>
    <property type="molecule type" value="Genomic_DNA"/>
</dbReference>
<accession>A0AAD1UMD2</accession>
<keyword evidence="10" id="KW-1185">Reference proteome</keyword>
<dbReference type="AlphaFoldDB" id="A0AAD1UMD2"/>
<comment type="similarity">
    <text evidence="1">Belongs to the AB hydrolase superfamily. Lipase family.</text>
</comment>